<comment type="catalytic activity">
    <reaction evidence="11">
        <text>all-trans-octaprenyl diphosphate + 4-hydroxybenzoate = 4-hydroxy-3-(all-trans-octaprenyl)benzoate + diphosphate</text>
        <dbReference type="Rhea" id="RHEA:27782"/>
        <dbReference type="ChEBI" id="CHEBI:1617"/>
        <dbReference type="ChEBI" id="CHEBI:17879"/>
        <dbReference type="ChEBI" id="CHEBI:33019"/>
        <dbReference type="ChEBI" id="CHEBI:57711"/>
        <dbReference type="EC" id="2.5.1.39"/>
    </reaction>
</comment>
<evidence type="ECO:0000256" key="2">
    <source>
        <dbReference type="ARBA" id="ARBA00004141"/>
    </source>
</evidence>
<keyword evidence="5 11" id="KW-0997">Cell inner membrane</keyword>
<evidence type="ECO:0000256" key="4">
    <source>
        <dbReference type="ARBA" id="ARBA00022475"/>
    </source>
</evidence>
<dbReference type="Proteomes" id="UP000001302">
    <property type="component" value="Chromosome"/>
</dbReference>
<dbReference type="FunFam" id="1.20.120.1780:FF:000001">
    <property type="entry name" value="4-hydroxybenzoate octaprenyltransferase"/>
    <property type="match status" value="1"/>
</dbReference>
<dbReference type="InterPro" id="IPR000537">
    <property type="entry name" value="UbiA_prenyltransferase"/>
</dbReference>
<feature type="transmembrane region" description="Helical" evidence="11">
    <location>
        <begin position="72"/>
        <end position="94"/>
    </location>
</feature>
<evidence type="ECO:0000256" key="5">
    <source>
        <dbReference type="ARBA" id="ARBA00022519"/>
    </source>
</evidence>
<feature type="transmembrane region" description="Helical" evidence="11">
    <location>
        <begin position="171"/>
        <end position="199"/>
    </location>
</feature>
<dbReference type="GO" id="GO:0006744">
    <property type="term" value="P:ubiquinone biosynthetic process"/>
    <property type="evidence" value="ECO:0007669"/>
    <property type="project" value="UniProtKB-UniRule"/>
</dbReference>
<comment type="subcellular location">
    <subcellularLocation>
        <location evidence="11">Cell inner membrane</location>
        <topology evidence="11">Multi-pass membrane protein</topology>
    </subcellularLocation>
    <subcellularLocation>
        <location evidence="2">Membrane</location>
        <topology evidence="2">Multi-pass membrane protein</topology>
    </subcellularLocation>
</comment>
<evidence type="ECO:0000256" key="9">
    <source>
        <dbReference type="ARBA" id="ARBA00022989"/>
    </source>
</evidence>
<dbReference type="UniPathway" id="UPA00232"/>
<dbReference type="EC" id="2.5.1.39" evidence="11 12"/>
<dbReference type="OrthoDB" id="9782418at2"/>
<feature type="transmembrane region" description="Helical" evidence="11">
    <location>
        <begin position="241"/>
        <end position="267"/>
    </location>
</feature>
<dbReference type="PANTHER" id="PTHR11048:SF28">
    <property type="entry name" value="4-HYDROXYBENZOATE POLYPRENYLTRANSFERASE, MITOCHONDRIAL"/>
    <property type="match status" value="1"/>
</dbReference>
<keyword evidence="9 11" id="KW-1133">Transmembrane helix</keyword>
<dbReference type="GO" id="GO:0008412">
    <property type="term" value="F:4-hydroxybenzoate polyprenyltransferase activity"/>
    <property type="evidence" value="ECO:0007669"/>
    <property type="project" value="UniProtKB-UniRule"/>
</dbReference>
<feature type="transmembrane region" description="Helical" evidence="11">
    <location>
        <begin position="43"/>
        <end position="60"/>
    </location>
</feature>
<keyword evidence="10 11" id="KW-0472">Membrane</keyword>
<evidence type="ECO:0000256" key="1">
    <source>
        <dbReference type="ARBA" id="ARBA00001946"/>
    </source>
</evidence>
<comment type="similarity">
    <text evidence="3 11">Belongs to the UbiA prenyltransferase family.</text>
</comment>
<keyword evidence="7 11" id="KW-0831">Ubiquinone biosynthesis</keyword>
<evidence type="ECO:0000256" key="6">
    <source>
        <dbReference type="ARBA" id="ARBA00022679"/>
    </source>
</evidence>
<dbReference type="Gene3D" id="1.10.357.140">
    <property type="entry name" value="UbiA prenyltransferase"/>
    <property type="match status" value="1"/>
</dbReference>
<feature type="transmembrane region" description="Helical" evidence="11">
    <location>
        <begin position="115"/>
        <end position="136"/>
    </location>
</feature>
<accession>E0TBW7</accession>
<reference evidence="15" key="1">
    <citation type="submission" date="2010-08" db="EMBL/GenBank/DDBJ databases">
        <title>Genome sequence of Parvularcula bermudensis HTCC2503.</title>
        <authorList>
            <person name="Kang D.-M."/>
            <person name="Oh H.-M."/>
            <person name="Cho J.-C."/>
        </authorList>
    </citation>
    <scope>NUCLEOTIDE SEQUENCE [LARGE SCALE GENOMIC DNA]</scope>
    <source>
        <strain evidence="15">ATCC BAA-594 / HTCC2503 / KCTC 12087</strain>
    </source>
</reference>
<dbReference type="InterPro" id="IPR039653">
    <property type="entry name" value="Prenyltransferase"/>
</dbReference>
<reference evidence="14 15" key="2">
    <citation type="journal article" date="2011" name="J. Bacteriol.">
        <title>Complete genome sequence of strain HTCC2503T of Parvularcula bermudensis, the type species of the order "Parvularculales" in the class Alphaproteobacteria.</title>
        <authorList>
            <person name="Oh H.M."/>
            <person name="Kang I."/>
            <person name="Vergin K.L."/>
            <person name="Kang D."/>
            <person name="Rhee K.H."/>
            <person name="Giovannoni S.J."/>
            <person name="Cho J.C."/>
        </authorList>
    </citation>
    <scope>NUCLEOTIDE SEQUENCE [LARGE SCALE GENOMIC DNA]</scope>
    <source>
        <strain evidence="15">ATCC BAA-594 / HTCC2503 / KCTC 12087</strain>
    </source>
</reference>
<evidence type="ECO:0000313" key="15">
    <source>
        <dbReference type="Proteomes" id="UP000001302"/>
    </source>
</evidence>
<dbReference type="PROSITE" id="PS00943">
    <property type="entry name" value="UBIA"/>
    <property type="match status" value="1"/>
</dbReference>
<dbReference type="CDD" id="cd13959">
    <property type="entry name" value="PT_UbiA_COQ2"/>
    <property type="match status" value="1"/>
</dbReference>
<dbReference type="Gene3D" id="1.20.120.1780">
    <property type="entry name" value="UbiA prenyltransferase"/>
    <property type="match status" value="1"/>
</dbReference>
<keyword evidence="6 11" id="KW-0808">Transferase</keyword>
<dbReference type="InterPro" id="IPR044878">
    <property type="entry name" value="UbiA_sf"/>
</dbReference>
<dbReference type="FunFam" id="1.10.357.140:FF:000008">
    <property type="entry name" value="4-hydroxybenzoate octaprenyltransferase"/>
    <property type="match status" value="1"/>
</dbReference>
<dbReference type="GO" id="GO:0005886">
    <property type="term" value="C:plasma membrane"/>
    <property type="evidence" value="ECO:0007669"/>
    <property type="project" value="UniProtKB-SubCell"/>
</dbReference>
<evidence type="ECO:0000256" key="3">
    <source>
        <dbReference type="ARBA" id="ARBA00005985"/>
    </source>
</evidence>
<dbReference type="EMBL" id="CP002156">
    <property type="protein sequence ID" value="ADM08460.1"/>
    <property type="molecule type" value="Genomic_DNA"/>
</dbReference>
<sequence>MSSPSPSAGADRKTPDAAPRSFVDRLPAGMRPYFRLMRADRPVGLWLLFWPCLWGTLIGRPDDMTAPEIYRLWALFLIGSVAMRSAGCIYNDIVDRDIDAQVARTASRPLPSGQVRVSEAWVLLVALCLVGLTVLLSLPLPAILIGLCALVLVAAYPFMKRITWWPQAWLGLTFNWGVLVGGAAVAGGLSGPILCAYAAGLFWTLGYDTIYALQDVEDDALIGVKSSARALGDSAVTGVAVFYGLCVILMAFALLSQSALWGLLLLLPAAGHLTWQVRSLDLSDGDRALRLFKANVWTGLLLALPGLAA</sequence>
<evidence type="ECO:0000256" key="8">
    <source>
        <dbReference type="ARBA" id="ARBA00022692"/>
    </source>
</evidence>
<evidence type="ECO:0000256" key="7">
    <source>
        <dbReference type="ARBA" id="ARBA00022688"/>
    </source>
</evidence>
<keyword evidence="11" id="KW-0460">Magnesium</keyword>
<feature type="region of interest" description="Disordered" evidence="13">
    <location>
        <begin position="1"/>
        <end position="23"/>
    </location>
</feature>
<evidence type="ECO:0000256" key="13">
    <source>
        <dbReference type="SAM" id="MobiDB-lite"/>
    </source>
</evidence>
<organism evidence="14 15">
    <name type="scientific">Parvularcula bermudensis (strain ATCC BAA-594 / HTCC2503 / KCTC 12087)</name>
    <dbReference type="NCBI Taxonomy" id="314260"/>
    <lineage>
        <taxon>Bacteria</taxon>
        <taxon>Pseudomonadati</taxon>
        <taxon>Pseudomonadota</taxon>
        <taxon>Alphaproteobacteria</taxon>
        <taxon>Parvularculales</taxon>
        <taxon>Parvularculaceae</taxon>
        <taxon>Parvularcula</taxon>
    </lineage>
</organism>
<dbReference type="eggNOG" id="COG0382">
    <property type="taxonomic scope" value="Bacteria"/>
</dbReference>
<dbReference type="Pfam" id="PF01040">
    <property type="entry name" value="UbiA"/>
    <property type="match status" value="1"/>
</dbReference>
<feature type="transmembrane region" description="Helical" evidence="11">
    <location>
        <begin position="142"/>
        <end position="159"/>
    </location>
</feature>
<proteinExistence type="inferred from homology"/>
<dbReference type="STRING" id="314260.PB2503_01907"/>
<gene>
    <name evidence="11" type="primary">ubiA</name>
    <name evidence="14" type="ordered locus">PB2503_01907</name>
</gene>
<dbReference type="AlphaFoldDB" id="E0TBW7"/>
<evidence type="ECO:0000256" key="11">
    <source>
        <dbReference type="HAMAP-Rule" id="MF_01635"/>
    </source>
</evidence>
<keyword evidence="4 11" id="KW-1003">Cell membrane</keyword>
<dbReference type="InterPro" id="IPR030470">
    <property type="entry name" value="UbiA_prenylTrfase_CS"/>
</dbReference>
<evidence type="ECO:0000256" key="12">
    <source>
        <dbReference type="NCBIfam" id="TIGR01474"/>
    </source>
</evidence>
<comment type="cofactor">
    <cofactor evidence="1 11">
        <name>Mg(2+)</name>
        <dbReference type="ChEBI" id="CHEBI:18420"/>
    </cofactor>
</comment>
<keyword evidence="15" id="KW-1185">Reference proteome</keyword>
<dbReference type="RefSeq" id="WP_013299434.1">
    <property type="nucleotide sequence ID" value="NC_014414.1"/>
</dbReference>
<dbReference type="InterPro" id="IPR006370">
    <property type="entry name" value="HB_polyprenyltransferase-like"/>
</dbReference>
<name>E0TBW7_PARBH</name>
<dbReference type="HOGENOM" id="CLU_034879_0_2_5"/>
<dbReference type="KEGG" id="pbr:PB2503_01907"/>
<evidence type="ECO:0000256" key="10">
    <source>
        <dbReference type="ARBA" id="ARBA00023136"/>
    </source>
</evidence>
<keyword evidence="8 11" id="KW-0812">Transmembrane</keyword>
<dbReference type="PANTHER" id="PTHR11048">
    <property type="entry name" value="PRENYLTRANSFERASES"/>
    <property type="match status" value="1"/>
</dbReference>
<comment type="function">
    <text evidence="11">Catalyzes the prenylation of para-hydroxybenzoate (PHB) with an all-trans polyprenyl group. Mediates the second step in the final reaction sequence of ubiquinone-8 (UQ-8) biosynthesis, which is the condensation of the polyisoprenoid side chain with PHB, generating the first membrane-bound Q intermediate 3-octaprenyl-4-hydroxybenzoate.</text>
</comment>
<evidence type="ECO:0000313" key="14">
    <source>
        <dbReference type="EMBL" id="ADM08460.1"/>
    </source>
</evidence>
<dbReference type="NCBIfam" id="TIGR01474">
    <property type="entry name" value="ubiA_proteo"/>
    <property type="match status" value="1"/>
</dbReference>
<protein>
    <recommendedName>
        <fullName evidence="11 12">4-hydroxybenzoate octaprenyltransferase</fullName>
        <ecNumber evidence="11 12">2.5.1.39</ecNumber>
    </recommendedName>
    <alternativeName>
        <fullName evidence="11">4-HB polyprenyltransferase</fullName>
    </alternativeName>
</protein>
<comment type="pathway">
    <text evidence="11">Cofactor biosynthesis; ubiquinone biosynthesis.</text>
</comment>
<dbReference type="HAMAP" id="MF_01635">
    <property type="entry name" value="UbiA"/>
    <property type="match status" value="1"/>
</dbReference>